<organism evidence="3 4">
    <name type="scientific">Jiella sonneratiae</name>
    <dbReference type="NCBI Taxonomy" id="2816856"/>
    <lineage>
        <taxon>Bacteria</taxon>
        <taxon>Pseudomonadati</taxon>
        <taxon>Pseudomonadota</taxon>
        <taxon>Alphaproteobacteria</taxon>
        <taxon>Hyphomicrobiales</taxon>
        <taxon>Aurantimonadaceae</taxon>
        <taxon>Jiella</taxon>
    </lineage>
</organism>
<proteinExistence type="predicted"/>
<sequence>MKRLAYSPEALADLRDIALYIAEDNPDRAMSFVAELERKAALAAMRLTEGSAASIAGKRGPSATLRSPPLWGRWVATQRGVLTPHSPAARTPRCSASPPAAAGRCRRG</sequence>
<dbReference type="Pfam" id="PF05016">
    <property type="entry name" value="ParE_toxin"/>
    <property type="match status" value="1"/>
</dbReference>
<accession>A0ABS3J959</accession>
<feature type="region of interest" description="Disordered" evidence="2">
    <location>
        <begin position="82"/>
        <end position="108"/>
    </location>
</feature>
<evidence type="ECO:0000256" key="2">
    <source>
        <dbReference type="SAM" id="MobiDB-lite"/>
    </source>
</evidence>
<comment type="caution">
    <text evidence="3">The sequence shown here is derived from an EMBL/GenBank/DDBJ whole genome shotgun (WGS) entry which is preliminary data.</text>
</comment>
<dbReference type="InterPro" id="IPR035093">
    <property type="entry name" value="RelE/ParE_toxin_dom_sf"/>
</dbReference>
<dbReference type="EMBL" id="JAFMPY010000034">
    <property type="protein sequence ID" value="MBO0906214.1"/>
    <property type="molecule type" value="Genomic_DNA"/>
</dbReference>
<dbReference type="Proteomes" id="UP000664288">
    <property type="component" value="Unassembled WGS sequence"/>
</dbReference>
<gene>
    <name evidence="3" type="ORF">J1C47_21400</name>
</gene>
<protein>
    <submittedName>
        <fullName evidence="3">Type II toxin-antitoxin system RelE/ParE family toxin</fullName>
    </submittedName>
</protein>
<keyword evidence="1" id="KW-1277">Toxin-antitoxin system</keyword>
<dbReference type="RefSeq" id="WP_207352846.1">
    <property type="nucleotide sequence ID" value="NZ_JAFMPY010000034.1"/>
</dbReference>
<dbReference type="InterPro" id="IPR007712">
    <property type="entry name" value="RelE/ParE_toxin"/>
</dbReference>
<name>A0ABS3J959_9HYPH</name>
<evidence type="ECO:0000256" key="1">
    <source>
        <dbReference type="ARBA" id="ARBA00022649"/>
    </source>
</evidence>
<dbReference type="Gene3D" id="3.30.2310.20">
    <property type="entry name" value="RelE-like"/>
    <property type="match status" value="1"/>
</dbReference>
<keyword evidence="4" id="KW-1185">Reference proteome</keyword>
<reference evidence="3 4" key="1">
    <citation type="submission" date="2021-03" db="EMBL/GenBank/DDBJ databases">
        <title>Whole genome sequence of Jiella sp. MQZ13P-4.</title>
        <authorList>
            <person name="Tuo L."/>
        </authorList>
    </citation>
    <scope>NUCLEOTIDE SEQUENCE [LARGE SCALE GENOMIC DNA]</scope>
    <source>
        <strain evidence="3 4">MQZ13P-4</strain>
    </source>
</reference>
<evidence type="ECO:0000313" key="4">
    <source>
        <dbReference type="Proteomes" id="UP000664288"/>
    </source>
</evidence>
<evidence type="ECO:0000313" key="3">
    <source>
        <dbReference type="EMBL" id="MBO0906214.1"/>
    </source>
</evidence>